<protein>
    <submittedName>
        <fullName evidence="2">Pimeloyl-[acyl-carrier protein] methyl ester esterase</fullName>
    </submittedName>
</protein>
<dbReference type="AlphaFoldDB" id="A0A1H2TES8"/>
<dbReference type="SUPFAM" id="SSF53474">
    <property type="entry name" value="alpha/beta-Hydrolases"/>
    <property type="match status" value="1"/>
</dbReference>
<evidence type="ECO:0000313" key="2">
    <source>
        <dbReference type="EMBL" id="SDW41739.1"/>
    </source>
</evidence>
<dbReference type="EMBL" id="FNNU01000001">
    <property type="protein sequence ID" value="SDW41739.1"/>
    <property type="molecule type" value="Genomic_DNA"/>
</dbReference>
<dbReference type="InterPro" id="IPR029058">
    <property type="entry name" value="AB_hydrolase_fold"/>
</dbReference>
<dbReference type="STRING" id="1007099.SAMN05216287_0945"/>
<gene>
    <name evidence="2" type="ORF">SAMN05216287_0945</name>
</gene>
<dbReference type="InterPro" id="IPR000073">
    <property type="entry name" value="AB_hydrolase_1"/>
</dbReference>
<evidence type="ECO:0000259" key="1">
    <source>
        <dbReference type="Pfam" id="PF12697"/>
    </source>
</evidence>
<dbReference type="RefSeq" id="WP_090225020.1">
    <property type="nucleotide sequence ID" value="NZ_FNNU01000001.1"/>
</dbReference>
<evidence type="ECO:0000313" key="3">
    <source>
        <dbReference type="Proteomes" id="UP000243778"/>
    </source>
</evidence>
<dbReference type="Gene3D" id="3.40.50.1820">
    <property type="entry name" value="alpha/beta hydrolase"/>
    <property type="match status" value="1"/>
</dbReference>
<keyword evidence="3" id="KW-1185">Reference proteome</keyword>
<name>A0A1H2TES8_9PSED</name>
<feature type="domain" description="AB hydrolase-1" evidence="1">
    <location>
        <begin position="5"/>
        <end position="229"/>
    </location>
</feature>
<reference evidence="3" key="1">
    <citation type="submission" date="2016-10" db="EMBL/GenBank/DDBJ databases">
        <authorList>
            <person name="Varghese N."/>
            <person name="Submissions S."/>
        </authorList>
    </citation>
    <scope>NUCLEOTIDE SEQUENCE [LARGE SCALE GENOMIC DNA]</scope>
    <source>
        <strain evidence="3">NRRL B-59562</strain>
    </source>
</reference>
<accession>A0A1H2TES8</accession>
<proteinExistence type="predicted"/>
<dbReference type="Pfam" id="PF12697">
    <property type="entry name" value="Abhydrolase_6"/>
    <property type="match status" value="1"/>
</dbReference>
<organism evidence="2 3">
    <name type="scientific">Pseudomonas kuykendallii</name>
    <dbReference type="NCBI Taxonomy" id="1007099"/>
    <lineage>
        <taxon>Bacteria</taxon>
        <taxon>Pseudomonadati</taxon>
        <taxon>Pseudomonadota</taxon>
        <taxon>Gammaproteobacteria</taxon>
        <taxon>Pseudomonadales</taxon>
        <taxon>Pseudomonadaceae</taxon>
        <taxon>Pseudomonas</taxon>
    </lineage>
</organism>
<dbReference type="Proteomes" id="UP000243778">
    <property type="component" value="Unassembled WGS sequence"/>
</dbReference>
<sequence length="240" mass="25940">MRDRLILLPGWSFGAAALQPLQEALEQRAPNLRVEIAELPENAAPGAWLDELDARLPAEAWLAGWSLGGMLATQLAARRGEACPGLITFASNACFANREDWPTAMPAEIFATFRQAFGLDAEQTLKRFSLLASRGAFDPRTLARQLQVTQPRTPIEALDAGLSLLAELDGRAALRVYSGPQLHLFARHDALVPVAAADALLAWLPDLEVELFDASHGLPLECPDQVARALLGFIGDAVDD</sequence>
<dbReference type="OrthoDB" id="9780744at2"/>